<evidence type="ECO:0000313" key="2">
    <source>
        <dbReference type="Proteomes" id="UP001597237"/>
    </source>
</evidence>
<comment type="caution">
    <text evidence="1">The sequence shown here is derived from an EMBL/GenBank/DDBJ whole genome shotgun (WGS) entry which is preliminary data.</text>
</comment>
<dbReference type="RefSeq" id="WP_377284069.1">
    <property type="nucleotide sequence ID" value="NZ_JBHRSI010000010.1"/>
</dbReference>
<keyword evidence="2" id="KW-1185">Reference proteome</keyword>
<protein>
    <recommendedName>
        <fullName evidence="3">Flagellar protein FlgN</fullName>
    </recommendedName>
</protein>
<reference evidence="2" key="1">
    <citation type="journal article" date="2019" name="Int. J. Syst. Evol. Microbiol.">
        <title>The Global Catalogue of Microorganisms (GCM) 10K type strain sequencing project: providing services to taxonomists for standard genome sequencing and annotation.</title>
        <authorList>
            <consortium name="The Broad Institute Genomics Platform"/>
            <consortium name="The Broad Institute Genome Sequencing Center for Infectious Disease"/>
            <person name="Wu L."/>
            <person name="Ma J."/>
        </authorList>
    </citation>
    <scope>NUCLEOTIDE SEQUENCE [LARGE SCALE GENOMIC DNA]</scope>
    <source>
        <strain evidence="2">DFY28</strain>
    </source>
</reference>
<accession>A0ABW4N1P8</accession>
<dbReference type="EMBL" id="JBHUEY010000001">
    <property type="protein sequence ID" value="MFD1783384.1"/>
    <property type="molecule type" value="Genomic_DNA"/>
</dbReference>
<proteinExistence type="predicted"/>
<name>A0ABW4N1P8_9CAUL</name>
<organism evidence="1 2">
    <name type="scientific">Phenylobacterium terrae</name>
    <dbReference type="NCBI Taxonomy" id="2665495"/>
    <lineage>
        <taxon>Bacteria</taxon>
        <taxon>Pseudomonadati</taxon>
        <taxon>Pseudomonadota</taxon>
        <taxon>Alphaproteobacteria</taxon>
        <taxon>Caulobacterales</taxon>
        <taxon>Caulobacteraceae</taxon>
        <taxon>Phenylobacterium</taxon>
    </lineage>
</organism>
<gene>
    <name evidence="1" type="ORF">ACFSC0_08265</name>
</gene>
<evidence type="ECO:0000313" key="1">
    <source>
        <dbReference type="EMBL" id="MFD1783384.1"/>
    </source>
</evidence>
<evidence type="ECO:0008006" key="3">
    <source>
        <dbReference type="Google" id="ProtNLM"/>
    </source>
</evidence>
<sequence length="117" mass="12354">MLKQRRQFAEQVATSLFEAEDAIDAALAKCAALAGVMPLRRKEAGLSALVGQDAVEWTSRSIAALAEARRAICEAHKQLDEAKTQIGLGAVTMNDAGATKPPSGALIRPNLRQVDAA</sequence>
<dbReference type="Proteomes" id="UP001597237">
    <property type="component" value="Unassembled WGS sequence"/>
</dbReference>